<keyword evidence="1" id="KW-0732">Signal</keyword>
<dbReference type="RefSeq" id="WP_207155154.1">
    <property type="nucleotide sequence ID" value="NZ_AP024484.1"/>
</dbReference>
<sequence>MRKLLAFLIPFAFFATANAQVNPLKVTEKKLSNGLTVWINEDHSQPKVYGAVIVKAGAKDCPNTGMAHYFEHIMFKGTDKIGTIDYTNEKPWLDSISAKYDILAETKDAKQRSIIQKDINRLSIKAGEYAIPNEFSSLITTFGGTGLNAFTSFDETVFHNSFSPQYIHQWCELNSERLMYPVFRLFQGELETVYEEKNMYSDNMLMPPAEYAESKIFAGTPYAYPIIGSTENLKNPRLGEMKKFYNKYYVANNMTLILTGDVNADSISNILENTFGRIRSGNVENKQPFKLQPLKDLGTMKLKLPIPIVKAGGIIYRAPIDRDSDYNAFTVALGLLSNSSKTGLLDSLRNDNKVMYAIAMMSPFKETNVVGVGFVPNIPFGSRKKAEKMCVEQIEKLKKGDFSDEFLNSTKLMLEKSAQESLENIDNRANIMTTAASHGLSWDRVLDKGKDIAAVSRKDIMRVAQKYFSDDCVRAIKTFGHYQKDKVSQPGYSPIKPKHAGEESEYAKEIKAIPTQDIKPKLVDFTKDANTITLAPKARLYTVKNPSNDLFKLELIYHRGTDNDNRIGDVAEYIGNVGTEKNTKNEFAKAMQKIGSSYSIDANRNKFIITLSGFDNNLSASLKLLRELLDSPKADKKKFNEIIKDKKLEEKTAFKDNANIADIMSQKIMYGNNSIYIKRSCAKDYKKIKPEDLINLFKDIQNYDLSIVYSGKLKDSEVENMIKQEIPVDRSKLDYEPVNYKLERYITPTIYIYNNPKARQTVIGSYVNMPQMPTEEDRERLELWGNYFGSGMSSVLFQEIREFRAYAYYSHGYTQMPPLPHCANYPTGFISKMGVQSDKSMAAFEVLDSLYKNMPLREKNIMAAKQSEINSINNHYPDFRSMGSTIDSYIMKGYTADPNTAATSIIPQLGFGDCKKFYDDYVKNKPIIYYIVGNMKNINRDSLAKYGKVVEMKKDDIFHK</sequence>
<dbReference type="Proteomes" id="UP001319045">
    <property type="component" value="Chromosome"/>
</dbReference>
<gene>
    <name evidence="3" type="ORF">prwr041_08730</name>
</gene>
<dbReference type="EMBL" id="AP024484">
    <property type="protein sequence ID" value="BCS84980.1"/>
    <property type="molecule type" value="Genomic_DNA"/>
</dbReference>
<evidence type="ECO:0000256" key="1">
    <source>
        <dbReference type="SAM" id="SignalP"/>
    </source>
</evidence>
<evidence type="ECO:0000259" key="2">
    <source>
        <dbReference type="Pfam" id="PF05193"/>
    </source>
</evidence>
<dbReference type="SUPFAM" id="SSF63411">
    <property type="entry name" value="LuxS/MPP-like metallohydrolase"/>
    <property type="match status" value="4"/>
</dbReference>
<accession>A0ABN6EIL4</accession>
<reference evidence="3 4" key="1">
    <citation type="journal article" date="2022" name="Int. J. Syst. Evol. Microbiol.">
        <title>Prevotella herbatica sp. nov., a plant polysaccharide-decomposing anaerobic bacterium isolated from a methanogenic reactor.</title>
        <authorList>
            <person name="Uek A."/>
            <person name="Tonouchi A."/>
            <person name="Kaku N."/>
            <person name="Ueki K."/>
        </authorList>
    </citation>
    <scope>NUCLEOTIDE SEQUENCE [LARGE SCALE GENOMIC DNA]</scope>
    <source>
        <strain evidence="3 4">WR041</strain>
    </source>
</reference>
<keyword evidence="4" id="KW-1185">Reference proteome</keyword>
<proteinExistence type="predicted"/>
<feature type="chain" id="PRO_5045115189" evidence="1">
    <location>
        <begin position="20"/>
        <end position="960"/>
    </location>
</feature>
<dbReference type="GO" id="GO:0008233">
    <property type="term" value="F:peptidase activity"/>
    <property type="evidence" value="ECO:0007669"/>
    <property type="project" value="UniProtKB-KW"/>
</dbReference>
<organism evidence="3 4">
    <name type="scientific">Prevotella herbatica</name>
    <dbReference type="NCBI Taxonomy" id="2801997"/>
    <lineage>
        <taxon>Bacteria</taxon>
        <taxon>Pseudomonadati</taxon>
        <taxon>Bacteroidota</taxon>
        <taxon>Bacteroidia</taxon>
        <taxon>Bacteroidales</taxon>
        <taxon>Prevotellaceae</taxon>
        <taxon>Prevotella</taxon>
    </lineage>
</organism>
<dbReference type="InterPro" id="IPR011249">
    <property type="entry name" value="Metalloenz_LuxS/M16"/>
</dbReference>
<evidence type="ECO:0000313" key="4">
    <source>
        <dbReference type="Proteomes" id="UP001319045"/>
    </source>
</evidence>
<dbReference type="Pfam" id="PF05193">
    <property type="entry name" value="Peptidase_M16_C"/>
    <property type="match status" value="2"/>
</dbReference>
<dbReference type="GO" id="GO:0006508">
    <property type="term" value="P:proteolysis"/>
    <property type="evidence" value="ECO:0007669"/>
    <property type="project" value="UniProtKB-KW"/>
</dbReference>
<dbReference type="Gene3D" id="3.30.830.10">
    <property type="entry name" value="Metalloenzyme, LuxS/M16 peptidase-like"/>
    <property type="match status" value="4"/>
</dbReference>
<keyword evidence="3" id="KW-0645">Protease</keyword>
<dbReference type="InterPro" id="IPR007863">
    <property type="entry name" value="Peptidase_M16_C"/>
</dbReference>
<evidence type="ECO:0000313" key="3">
    <source>
        <dbReference type="EMBL" id="BCS84980.1"/>
    </source>
</evidence>
<dbReference type="PANTHER" id="PTHR43690:SF17">
    <property type="entry name" value="PROTEIN YHJJ"/>
    <property type="match status" value="1"/>
</dbReference>
<feature type="domain" description="Peptidase M16 C-terminal" evidence="2">
    <location>
        <begin position="240"/>
        <end position="411"/>
    </location>
</feature>
<name>A0ABN6EIL4_9BACT</name>
<feature type="signal peptide" evidence="1">
    <location>
        <begin position="1"/>
        <end position="19"/>
    </location>
</feature>
<protein>
    <submittedName>
        <fullName evidence="3">Zinc protease</fullName>
    </submittedName>
</protein>
<dbReference type="PANTHER" id="PTHR43690">
    <property type="entry name" value="NARDILYSIN"/>
    <property type="match status" value="1"/>
</dbReference>
<keyword evidence="3" id="KW-0378">Hydrolase</keyword>
<feature type="domain" description="Peptidase M16 C-terminal" evidence="2">
    <location>
        <begin position="703"/>
        <end position="808"/>
    </location>
</feature>
<dbReference type="InterPro" id="IPR050626">
    <property type="entry name" value="Peptidase_M16"/>
</dbReference>